<gene>
    <name evidence="1" type="ORF">FHR27_001675</name>
</gene>
<accession>A0A7Y9XKH7</accession>
<keyword evidence="2" id="KW-1185">Reference proteome</keyword>
<dbReference type="PROSITE" id="PS51257">
    <property type="entry name" value="PROKAR_LIPOPROTEIN"/>
    <property type="match status" value="1"/>
</dbReference>
<dbReference type="EMBL" id="JACBYV010000001">
    <property type="protein sequence ID" value="NYH73065.1"/>
    <property type="molecule type" value="Genomic_DNA"/>
</dbReference>
<dbReference type="RefSeq" id="WP_179538320.1">
    <property type="nucleotide sequence ID" value="NZ_JACBYV010000001.1"/>
</dbReference>
<reference evidence="1 2" key="1">
    <citation type="submission" date="2020-07" db="EMBL/GenBank/DDBJ databases">
        <title>Genomic analyses of the natural microbiome of Caenorhabditis elegans.</title>
        <authorList>
            <person name="Samuel B."/>
        </authorList>
    </citation>
    <scope>NUCLEOTIDE SEQUENCE [LARGE SCALE GENOMIC DNA]</scope>
    <source>
        <strain evidence="1 2">BIGb0408</strain>
    </source>
</reference>
<protein>
    <recommendedName>
        <fullName evidence="3">Lipoprotein</fullName>
    </recommendedName>
</protein>
<proteinExistence type="predicted"/>
<evidence type="ECO:0008006" key="3">
    <source>
        <dbReference type="Google" id="ProtNLM"/>
    </source>
</evidence>
<evidence type="ECO:0000313" key="1">
    <source>
        <dbReference type="EMBL" id="NYH73065.1"/>
    </source>
</evidence>
<dbReference type="AlphaFoldDB" id="A0A7Y9XKH7"/>
<dbReference type="Proteomes" id="UP000578688">
    <property type="component" value="Unassembled WGS sequence"/>
</dbReference>
<evidence type="ECO:0000313" key="2">
    <source>
        <dbReference type="Proteomes" id="UP000578688"/>
    </source>
</evidence>
<organism evidence="1 2">
    <name type="scientific">Phytopseudomonas flavescens</name>
    <dbReference type="NCBI Taxonomy" id="29435"/>
    <lineage>
        <taxon>Bacteria</taxon>
        <taxon>Pseudomonadati</taxon>
        <taxon>Pseudomonadota</taxon>
        <taxon>Gammaproteobacteria</taxon>
        <taxon>Pseudomonadales</taxon>
        <taxon>Pseudomonadaceae</taxon>
        <taxon>Phytopseudomonas</taxon>
    </lineage>
</organism>
<name>A0A7Y9XKH7_9GAMM</name>
<sequence length="109" mass="12117">MLRLAMMGCSALLVTGCGYPDFECTQEQAYKVATEYVADNLEAPKSLVFPAFGADGVQITQVESCKFDVSAYVEMVDAEGAKVRRQFSAQLLGVRADQDWIRQRLKIEK</sequence>
<comment type="caution">
    <text evidence="1">The sequence shown here is derived from an EMBL/GenBank/DDBJ whole genome shotgun (WGS) entry which is preliminary data.</text>
</comment>